<feature type="compositionally biased region" description="Polar residues" evidence="1">
    <location>
        <begin position="389"/>
        <end position="409"/>
    </location>
</feature>
<dbReference type="AlphaFoldDB" id="A0A9P8BU79"/>
<feature type="compositionally biased region" description="Low complexity" evidence="1">
    <location>
        <begin position="56"/>
        <end position="85"/>
    </location>
</feature>
<feature type="region of interest" description="Disordered" evidence="1">
    <location>
        <begin position="1"/>
        <end position="176"/>
    </location>
</feature>
<evidence type="ECO:0000313" key="3">
    <source>
        <dbReference type="Proteomes" id="UP000707451"/>
    </source>
</evidence>
<sequence length="742" mass="79737">MSSILNRVLDKAATPNTNNNSNNNDNASAAPVRSSRKETRVRGGKQNELPSGDGDSSNNIKKNATAATTTAKSTAASSTTTVTASRSKKNPGAASTVTSIAERLPKGSRAKPLPLKSTTPTTTSPSISTSIYSERQQQPTQTGDKLSQAISLSSSMPSIPSQMEPIDLDEDGDERMPESSPFYLSLATTTEGDSTNRHPITSMTTKHTQRQHPYTTKKAMEDVDLDDLMDRAAGGGVAAPHGIDLRKKQASAISIASSKDDHASIIPSVQVERIANWMGGVKEAMEDDDTLELDSAFRPRHQQTSTSTSTDENNASSAQEKYVVKADTAEDTPAAGPRKPALRRPPPAPSRHVVNLVDAPPPLPPQDQAQSIFEMVPLSLEEEEPLQRNYRSGQKTAVTTTATANQRSGSKGKRVFVEDSLSSLPPVPLFHEETSNVNESDAHSRRSGGEPSSSTTPLKTAVVNHNPPLHHQDDLSTIVGGQAPTQDSFVGGPVQSLPSFIYETEEEAEARTGGGGGAEEREHVQNDPSLPSELTASCLQELGLKRKNIRGRSYGAGGKKRHLKSRVGYGIRGSNIDRVLEEGDDEDDEEEGDEEDEEEDDGVGGVALAQRVAFPSSFDLAPMSTLSSSVTPPLSLEVIEGPFATYTPAGRTAAREDKENEYPSGATTRQQQQQQIRGDPPSFPSPPASLIFSTMPSMPTLPTFPSMLYQEPSLIMIDSQSQQTEQMEEQTQSQEVEDELDD</sequence>
<organism evidence="2 3">
    <name type="scientific">Linnemannia hyalina</name>
    <dbReference type="NCBI Taxonomy" id="64524"/>
    <lineage>
        <taxon>Eukaryota</taxon>
        <taxon>Fungi</taxon>
        <taxon>Fungi incertae sedis</taxon>
        <taxon>Mucoromycota</taxon>
        <taxon>Mortierellomycotina</taxon>
        <taxon>Mortierellomycetes</taxon>
        <taxon>Mortierellales</taxon>
        <taxon>Mortierellaceae</taxon>
        <taxon>Linnemannia</taxon>
    </lineage>
</organism>
<feature type="region of interest" description="Disordered" evidence="1">
    <location>
        <begin position="189"/>
        <end position="214"/>
    </location>
</feature>
<protein>
    <submittedName>
        <fullName evidence="2">Uncharacterized protein</fullName>
    </submittedName>
</protein>
<feature type="region of interest" description="Disordered" evidence="1">
    <location>
        <begin position="297"/>
        <end position="353"/>
    </location>
</feature>
<feature type="region of interest" description="Disordered" evidence="1">
    <location>
        <begin position="383"/>
        <end position="486"/>
    </location>
</feature>
<feature type="region of interest" description="Disordered" evidence="1">
    <location>
        <begin position="574"/>
        <end position="609"/>
    </location>
</feature>
<feature type="compositionally biased region" description="Acidic residues" evidence="1">
    <location>
        <begin position="582"/>
        <end position="602"/>
    </location>
</feature>
<feature type="region of interest" description="Disordered" evidence="1">
    <location>
        <begin position="505"/>
        <end position="532"/>
    </location>
</feature>
<feature type="compositionally biased region" description="Low complexity" evidence="1">
    <location>
        <begin position="117"/>
        <end position="133"/>
    </location>
</feature>
<feature type="compositionally biased region" description="Low complexity" evidence="1">
    <location>
        <begin position="719"/>
        <end position="734"/>
    </location>
</feature>
<proteinExistence type="predicted"/>
<feature type="compositionally biased region" description="Polar residues" evidence="1">
    <location>
        <begin position="302"/>
        <end position="319"/>
    </location>
</feature>
<feature type="region of interest" description="Disordered" evidence="1">
    <location>
        <begin position="640"/>
        <end position="697"/>
    </location>
</feature>
<gene>
    <name evidence="2" type="ORF">KI688_009960</name>
</gene>
<feature type="compositionally biased region" description="Low complexity" evidence="1">
    <location>
        <begin position="146"/>
        <end position="163"/>
    </location>
</feature>
<feature type="compositionally biased region" description="Low complexity" evidence="1">
    <location>
        <begin position="12"/>
        <end position="31"/>
    </location>
</feature>
<evidence type="ECO:0000256" key="1">
    <source>
        <dbReference type="SAM" id="MobiDB-lite"/>
    </source>
</evidence>
<keyword evidence="3" id="KW-1185">Reference proteome</keyword>
<feature type="compositionally biased region" description="Polar residues" evidence="1">
    <location>
        <begin position="134"/>
        <end position="145"/>
    </location>
</feature>
<dbReference type="EMBL" id="JAHRHY010000005">
    <property type="protein sequence ID" value="KAG9069069.1"/>
    <property type="molecule type" value="Genomic_DNA"/>
</dbReference>
<evidence type="ECO:0000313" key="2">
    <source>
        <dbReference type="EMBL" id="KAG9069069.1"/>
    </source>
</evidence>
<comment type="caution">
    <text evidence="2">The sequence shown here is derived from an EMBL/GenBank/DDBJ whole genome shotgun (WGS) entry which is preliminary data.</text>
</comment>
<accession>A0A9P8BU79</accession>
<dbReference type="Proteomes" id="UP000707451">
    <property type="component" value="Unassembled WGS sequence"/>
</dbReference>
<reference evidence="2" key="1">
    <citation type="submission" date="2021-06" db="EMBL/GenBank/DDBJ databases">
        <title>Genome Sequence of Mortierella hyaline Strain SCG-10, a Cold-Adapted, Nitrate-Reducing Fungus Isolated from Soil in Minnesota, USA.</title>
        <authorList>
            <person name="Aldossari N."/>
        </authorList>
    </citation>
    <scope>NUCLEOTIDE SEQUENCE</scope>
    <source>
        <strain evidence="2">SCG-10</strain>
    </source>
</reference>
<dbReference type="OrthoDB" id="2448871at2759"/>
<name>A0A9P8BU79_9FUNG</name>
<feature type="region of interest" description="Disordered" evidence="1">
    <location>
        <begin position="716"/>
        <end position="742"/>
    </location>
</feature>
<feature type="compositionally biased region" description="Basic and acidic residues" evidence="1">
    <location>
        <begin position="430"/>
        <end position="448"/>
    </location>
</feature>